<feature type="domain" description="ABC transmembrane type-1" evidence="8">
    <location>
        <begin position="110"/>
        <end position="311"/>
    </location>
</feature>
<dbReference type="InterPro" id="IPR000515">
    <property type="entry name" value="MetI-like"/>
</dbReference>
<dbReference type="Gene3D" id="1.10.3720.10">
    <property type="entry name" value="MetI-like"/>
    <property type="match status" value="1"/>
</dbReference>
<keyword evidence="4 7" id="KW-0812">Transmembrane</keyword>
<evidence type="ECO:0000256" key="1">
    <source>
        <dbReference type="ARBA" id="ARBA00004651"/>
    </source>
</evidence>
<sequence length="322" mass="35085">MFFKGGISLNQTLRYTAKKILWTIPILVGITFLAFGLGLVARGDPATNRASADPNYIPTEEEIQELRAEMGLDDPILVQYGRWIWNAAHGDLGESYIDDKPVLGEILRLLPNTLLLSGMALLVITVVGLAGGLLLTLFRDKFIDLLGRVLLVFLMSIPGFCLAYFMIWLFAQKLRILPTSGAETLSCFLMPCLAISIGSACVVIRLLRSSILGELSKNYILTAQAKGLRRGQLISRHALRNSLVPSITYIANTFGGLLGGSMITESVFSVPGIGSYALTAINNRDYIAIQGYVLFTGVVFVLVCLLADLICAWLNPQIRLGG</sequence>
<evidence type="ECO:0000259" key="8">
    <source>
        <dbReference type="PROSITE" id="PS50928"/>
    </source>
</evidence>
<comment type="caution">
    <text evidence="9">The sequence shown here is derived from an EMBL/GenBank/DDBJ whole genome shotgun (WGS) entry which is preliminary data.</text>
</comment>
<organism evidence="9 10">
    <name type="scientific">Flavonifractor plautii ATCC 29863</name>
    <dbReference type="NCBI Taxonomy" id="411475"/>
    <lineage>
        <taxon>Bacteria</taxon>
        <taxon>Bacillati</taxon>
        <taxon>Bacillota</taxon>
        <taxon>Clostridia</taxon>
        <taxon>Eubacteriales</taxon>
        <taxon>Oscillospiraceae</taxon>
        <taxon>Flavonifractor</taxon>
    </lineage>
</organism>
<feature type="transmembrane region" description="Helical" evidence="7">
    <location>
        <begin position="20"/>
        <end position="41"/>
    </location>
</feature>
<dbReference type="Pfam" id="PF00528">
    <property type="entry name" value="BPD_transp_1"/>
    <property type="match status" value="1"/>
</dbReference>
<feature type="transmembrane region" description="Helical" evidence="7">
    <location>
        <begin position="188"/>
        <end position="207"/>
    </location>
</feature>
<evidence type="ECO:0000256" key="4">
    <source>
        <dbReference type="ARBA" id="ARBA00022692"/>
    </source>
</evidence>
<evidence type="ECO:0000256" key="7">
    <source>
        <dbReference type="RuleBase" id="RU363032"/>
    </source>
</evidence>
<evidence type="ECO:0000256" key="5">
    <source>
        <dbReference type="ARBA" id="ARBA00022989"/>
    </source>
</evidence>
<dbReference type="EMBL" id="AGCK01000155">
    <property type="protein sequence ID" value="EHM50214.1"/>
    <property type="molecule type" value="Genomic_DNA"/>
</dbReference>
<accession>G9YR63</accession>
<evidence type="ECO:0000313" key="9">
    <source>
        <dbReference type="EMBL" id="EHM50214.1"/>
    </source>
</evidence>
<protein>
    <submittedName>
        <fullName evidence="9">Putative glutathione ABC transporter, permease protein GsiC</fullName>
    </submittedName>
</protein>
<dbReference type="PANTHER" id="PTHR43163">
    <property type="entry name" value="DIPEPTIDE TRANSPORT SYSTEM PERMEASE PROTEIN DPPB-RELATED"/>
    <property type="match status" value="1"/>
</dbReference>
<dbReference type="CDD" id="cd06261">
    <property type="entry name" value="TM_PBP2"/>
    <property type="match status" value="1"/>
</dbReference>
<keyword evidence="2 7" id="KW-0813">Transport</keyword>
<evidence type="ECO:0000313" key="10">
    <source>
        <dbReference type="Proteomes" id="UP000004459"/>
    </source>
</evidence>
<gene>
    <name evidence="9" type="ORF">HMPREF0372_02006</name>
</gene>
<reference evidence="9 10" key="1">
    <citation type="submission" date="2011-08" db="EMBL/GenBank/DDBJ databases">
        <authorList>
            <person name="Weinstock G."/>
            <person name="Sodergren E."/>
            <person name="Clifton S."/>
            <person name="Fulton L."/>
            <person name="Fulton B."/>
            <person name="Courtney L."/>
            <person name="Fronick C."/>
            <person name="Harrison M."/>
            <person name="Strong C."/>
            <person name="Farmer C."/>
            <person name="Delahaunty K."/>
            <person name="Markovic C."/>
            <person name="Hall O."/>
            <person name="Minx P."/>
            <person name="Tomlinson C."/>
            <person name="Mitreva M."/>
            <person name="Hou S."/>
            <person name="Chen J."/>
            <person name="Wollam A."/>
            <person name="Pepin K.H."/>
            <person name="Johnson M."/>
            <person name="Bhonagiri V."/>
            <person name="Zhang X."/>
            <person name="Suruliraj S."/>
            <person name="Warren W."/>
            <person name="Chinwalla A."/>
            <person name="Mardis E.R."/>
            <person name="Wilson R.K."/>
        </authorList>
    </citation>
    <scope>NUCLEOTIDE SEQUENCE [LARGE SCALE GENOMIC DNA]</scope>
    <source>
        <strain evidence="9 10">ATCC 29863</strain>
    </source>
</reference>
<dbReference type="PROSITE" id="PS50928">
    <property type="entry name" value="ABC_TM1"/>
    <property type="match status" value="1"/>
</dbReference>
<keyword evidence="6 7" id="KW-0472">Membrane</keyword>
<dbReference type="Pfam" id="PF19300">
    <property type="entry name" value="BPD_transp_1_N"/>
    <property type="match status" value="1"/>
</dbReference>
<feature type="transmembrane region" description="Helical" evidence="7">
    <location>
        <begin position="292"/>
        <end position="315"/>
    </location>
</feature>
<evidence type="ECO:0000256" key="3">
    <source>
        <dbReference type="ARBA" id="ARBA00022475"/>
    </source>
</evidence>
<feature type="transmembrane region" description="Helical" evidence="7">
    <location>
        <begin position="114"/>
        <end position="138"/>
    </location>
</feature>
<evidence type="ECO:0000256" key="6">
    <source>
        <dbReference type="ARBA" id="ARBA00023136"/>
    </source>
</evidence>
<evidence type="ECO:0000256" key="2">
    <source>
        <dbReference type="ARBA" id="ARBA00022448"/>
    </source>
</evidence>
<proteinExistence type="inferred from homology"/>
<name>G9YR63_FLAPL</name>
<keyword evidence="5 7" id="KW-1133">Transmembrane helix</keyword>
<dbReference type="PANTHER" id="PTHR43163:SF6">
    <property type="entry name" value="DIPEPTIDE TRANSPORT SYSTEM PERMEASE PROTEIN DPPB-RELATED"/>
    <property type="match status" value="1"/>
</dbReference>
<feature type="transmembrane region" description="Helical" evidence="7">
    <location>
        <begin position="145"/>
        <end position="168"/>
    </location>
</feature>
<dbReference type="GO" id="GO:0005886">
    <property type="term" value="C:plasma membrane"/>
    <property type="evidence" value="ECO:0007669"/>
    <property type="project" value="UniProtKB-SubCell"/>
</dbReference>
<dbReference type="InterPro" id="IPR035906">
    <property type="entry name" value="MetI-like_sf"/>
</dbReference>
<dbReference type="PATRIC" id="fig|411475.3.peg.1744"/>
<dbReference type="Proteomes" id="UP000004459">
    <property type="component" value="Unassembled WGS sequence"/>
</dbReference>
<dbReference type="GO" id="GO:0055085">
    <property type="term" value="P:transmembrane transport"/>
    <property type="evidence" value="ECO:0007669"/>
    <property type="project" value="InterPro"/>
</dbReference>
<keyword evidence="3" id="KW-1003">Cell membrane</keyword>
<dbReference type="SUPFAM" id="SSF161098">
    <property type="entry name" value="MetI-like"/>
    <property type="match status" value="1"/>
</dbReference>
<comment type="subcellular location">
    <subcellularLocation>
        <location evidence="1 7">Cell membrane</location>
        <topology evidence="1 7">Multi-pass membrane protein</topology>
    </subcellularLocation>
</comment>
<dbReference type="HOGENOM" id="CLU_036879_0_2_9"/>
<dbReference type="InterPro" id="IPR045621">
    <property type="entry name" value="BPD_transp_1_N"/>
</dbReference>
<dbReference type="AlphaFoldDB" id="G9YR63"/>
<comment type="similarity">
    <text evidence="7">Belongs to the binding-protein-dependent transport system permease family.</text>
</comment>